<dbReference type="CDD" id="cd12087">
    <property type="entry name" value="TM_EGFR-like"/>
    <property type="match status" value="1"/>
</dbReference>
<feature type="region of interest" description="Disordered" evidence="5">
    <location>
        <begin position="218"/>
        <end position="251"/>
    </location>
</feature>
<feature type="compositionally biased region" description="Low complexity" evidence="5">
    <location>
        <begin position="60"/>
        <end position="70"/>
    </location>
</feature>
<evidence type="ECO:0000256" key="5">
    <source>
        <dbReference type="SAM" id="MobiDB-lite"/>
    </source>
</evidence>
<keyword evidence="8" id="KW-1185">Reference proteome</keyword>
<sequence length="407" mass="42677">MNQFASGVGDANLEEVDRETGVAPQVGKTATSTAISKETSQADQGQDDGSSNTGSGTKQDGGTNTSGSTDDGSDHVNFETSGTVFVKSETKTHKITYEPEDGVTLNYLVWEGWQGNGFHTIANATFNEDQTSLKPEKPFIAVTNASATLNFTMFDDDNFNVYTQNAMRLLMNWHTDELEGETPSELFAVVNDEGSEAAASTAIAALSTVTPTAETVSTIEASSTATGTDGSSATATGATTSDNSKSSKSGGGLGTGAIAGIAVGAILGVALIGVLAWFFLRKRRQNKKLAEGYTATDSGNAYVVDKETHARTTDSPNSPYSDENATQSVPLETTTRDEPAIVAAERGLPRTSTSGSQGGRSGAETPQGGVSANVAHLVEDGMTADEIRRLEEEERQLDDEIERAARR</sequence>
<feature type="compositionally biased region" description="Polar residues" evidence="5">
    <location>
        <begin position="28"/>
        <end position="58"/>
    </location>
</feature>
<name>A0A9P5L998_9HYPO</name>
<protein>
    <recommendedName>
        <fullName evidence="9">Mid2 domain-containing protein</fullName>
    </recommendedName>
</protein>
<evidence type="ECO:0000313" key="7">
    <source>
        <dbReference type="EMBL" id="KAF7531095.1"/>
    </source>
</evidence>
<keyword evidence="4 6" id="KW-0472">Membrane</keyword>
<dbReference type="GO" id="GO:0016020">
    <property type="term" value="C:membrane"/>
    <property type="evidence" value="ECO:0007669"/>
    <property type="project" value="UniProtKB-SubCell"/>
</dbReference>
<feature type="region of interest" description="Disordered" evidence="5">
    <location>
        <begin position="309"/>
        <end position="407"/>
    </location>
</feature>
<feature type="transmembrane region" description="Helical" evidence="6">
    <location>
        <begin position="253"/>
        <end position="280"/>
    </location>
</feature>
<accession>A0A9P5L998</accession>
<comment type="caution">
    <text evidence="7">The sequence shown here is derived from an EMBL/GenBank/DDBJ whole genome shotgun (WGS) entry which is preliminary data.</text>
</comment>
<dbReference type="Proteomes" id="UP000722485">
    <property type="component" value="Unassembled WGS sequence"/>
</dbReference>
<keyword evidence="3 6" id="KW-1133">Transmembrane helix</keyword>
<evidence type="ECO:0000256" key="6">
    <source>
        <dbReference type="SAM" id="Phobius"/>
    </source>
</evidence>
<evidence type="ECO:0000313" key="8">
    <source>
        <dbReference type="Proteomes" id="UP000722485"/>
    </source>
</evidence>
<evidence type="ECO:0000256" key="4">
    <source>
        <dbReference type="ARBA" id="ARBA00023136"/>
    </source>
</evidence>
<evidence type="ECO:0008006" key="9">
    <source>
        <dbReference type="Google" id="ProtNLM"/>
    </source>
</evidence>
<gene>
    <name evidence="7" type="ORF">G7Z17_g13745</name>
</gene>
<feature type="region of interest" description="Disordered" evidence="5">
    <location>
        <begin position="1"/>
        <end position="80"/>
    </location>
</feature>
<dbReference type="EMBL" id="JAANBB010001017">
    <property type="protein sequence ID" value="KAF7531095.1"/>
    <property type="molecule type" value="Genomic_DNA"/>
</dbReference>
<feature type="compositionally biased region" description="Polar residues" evidence="5">
    <location>
        <begin position="313"/>
        <end position="333"/>
    </location>
</feature>
<dbReference type="PANTHER" id="PTHR15549">
    <property type="entry name" value="PAIRED IMMUNOGLOBULIN-LIKE TYPE 2 RECEPTOR"/>
    <property type="match status" value="1"/>
</dbReference>
<proteinExistence type="predicted"/>
<evidence type="ECO:0000256" key="2">
    <source>
        <dbReference type="ARBA" id="ARBA00022692"/>
    </source>
</evidence>
<evidence type="ECO:0000256" key="3">
    <source>
        <dbReference type="ARBA" id="ARBA00022989"/>
    </source>
</evidence>
<keyword evidence="2 6" id="KW-0812">Transmembrane</keyword>
<dbReference type="GO" id="GO:0071944">
    <property type="term" value="C:cell periphery"/>
    <property type="evidence" value="ECO:0007669"/>
    <property type="project" value="UniProtKB-ARBA"/>
</dbReference>
<feature type="compositionally biased region" description="Low complexity" evidence="5">
    <location>
        <begin position="221"/>
        <end position="242"/>
    </location>
</feature>
<reference evidence="7" key="1">
    <citation type="submission" date="2020-03" db="EMBL/GenBank/DDBJ databases">
        <title>Draft Genome Sequence of Cylindrodendrum hubeiense.</title>
        <authorList>
            <person name="Buettner E."/>
            <person name="Kellner H."/>
        </authorList>
    </citation>
    <scope>NUCLEOTIDE SEQUENCE</scope>
    <source>
        <strain evidence="7">IHI 201604</strain>
    </source>
</reference>
<dbReference type="OrthoDB" id="5240751at2759"/>
<evidence type="ECO:0000256" key="1">
    <source>
        <dbReference type="ARBA" id="ARBA00004167"/>
    </source>
</evidence>
<dbReference type="InterPro" id="IPR051694">
    <property type="entry name" value="Immunoregulatory_rcpt-like"/>
</dbReference>
<comment type="subcellular location">
    <subcellularLocation>
        <location evidence="1">Membrane</location>
        <topology evidence="1">Single-pass membrane protein</topology>
    </subcellularLocation>
</comment>
<organism evidence="7 8">
    <name type="scientific">Cylindrodendrum hubeiense</name>
    <dbReference type="NCBI Taxonomy" id="595255"/>
    <lineage>
        <taxon>Eukaryota</taxon>
        <taxon>Fungi</taxon>
        <taxon>Dikarya</taxon>
        <taxon>Ascomycota</taxon>
        <taxon>Pezizomycotina</taxon>
        <taxon>Sordariomycetes</taxon>
        <taxon>Hypocreomycetidae</taxon>
        <taxon>Hypocreales</taxon>
        <taxon>Nectriaceae</taxon>
        <taxon>Cylindrodendrum</taxon>
    </lineage>
</organism>
<dbReference type="AlphaFoldDB" id="A0A9P5L998"/>